<dbReference type="AlphaFoldDB" id="A0A2P2J2W7"/>
<sequence length="40" mass="4568">MLDRRVTLDVDTMDLLFGSEGSTFQRRTSHTCSELSMTDD</sequence>
<proteinExistence type="predicted"/>
<organism evidence="1">
    <name type="scientific">Rhizophora mucronata</name>
    <name type="common">Asiatic mangrove</name>
    <dbReference type="NCBI Taxonomy" id="61149"/>
    <lineage>
        <taxon>Eukaryota</taxon>
        <taxon>Viridiplantae</taxon>
        <taxon>Streptophyta</taxon>
        <taxon>Embryophyta</taxon>
        <taxon>Tracheophyta</taxon>
        <taxon>Spermatophyta</taxon>
        <taxon>Magnoliopsida</taxon>
        <taxon>eudicotyledons</taxon>
        <taxon>Gunneridae</taxon>
        <taxon>Pentapetalae</taxon>
        <taxon>rosids</taxon>
        <taxon>fabids</taxon>
        <taxon>Malpighiales</taxon>
        <taxon>Rhizophoraceae</taxon>
        <taxon>Rhizophora</taxon>
    </lineage>
</organism>
<dbReference type="EMBL" id="GGEC01007328">
    <property type="protein sequence ID" value="MBW87811.1"/>
    <property type="molecule type" value="Transcribed_RNA"/>
</dbReference>
<reference evidence="1" key="1">
    <citation type="submission" date="2018-02" db="EMBL/GenBank/DDBJ databases">
        <title>Rhizophora mucronata_Transcriptome.</title>
        <authorList>
            <person name="Meera S.P."/>
            <person name="Sreeshan A."/>
            <person name="Augustine A."/>
        </authorList>
    </citation>
    <scope>NUCLEOTIDE SEQUENCE</scope>
    <source>
        <tissue evidence="1">Leaf</tissue>
    </source>
</reference>
<evidence type="ECO:0000313" key="1">
    <source>
        <dbReference type="EMBL" id="MBW87811.1"/>
    </source>
</evidence>
<name>A0A2P2J2W7_RHIMU</name>
<accession>A0A2P2J2W7</accession>
<protein>
    <submittedName>
        <fullName evidence="1">Uncharacterized protein MANES_03G213200</fullName>
    </submittedName>
</protein>